<reference evidence="1" key="2">
    <citation type="journal article" date="2023" name="IMA Fungus">
        <title>Comparative genomic study of the Penicillium genus elucidates a diverse pangenome and 15 lateral gene transfer events.</title>
        <authorList>
            <person name="Petersen C."/>
            <person name="Sorensen T."/>
            <person name="Nielsen M.R."/>
            <person name="Sondergaard T.E."/>
            <person name="Sorensen J.L."/>
            <person name="Fitzpatrick D.A."/>
            <person name="Frisvad J.C."/>
            <person name="Nielsen K.L."/>
        </authorList>
    </citation>
    <scope>NUCLEOTIDE SEQUENCE</scope>
    <source>
        <strain evidence="1">IBT 29864</strain>
    </source>
</reference>
<evidence type="ECO:0000313" key="2">
    <source>
        <dbReference type="Proteomes" id="UP001147782"/>
    </source>
</evidence>
<reference evidence="1" key="1">
    <citation type="submission" date="2022-11" db="EMBL/GenBank/DDBJ databases">
        <authorList>
            <person name="Petersen C."/>
        </authorList>
    </citation>
    <scope>NUCLEOTIDE SEQUENCE</scope>
    <source>
        <strain evidence="1">IBT 29864</strain>
    </source>
</reference>
<name>A0A9W9UUI4_9EURO</name>
<dbReference type="RefSeq" id="XP_056549264.1">
    <property type="nucleotide sequence ID" value="XM_056705366.1"/>
</dbReference>
<accession>A0A9W9UUI4</accession>
<organism evidence="1 2">
    <name type="scientific">Penicillium cataractarum</name>
    <dbReference type="NCBI Taxonomy" id="2100454"/>
    <lineage>
        <taxon>Eukaryota</taxon>
        <taxon>Fungi</taxon>
        <taxon>Dikarya</taxon>
        <taxon>Ascomycota</taxon>
        <taxon>Pezizomycotina</taxon>
        <taxon>Eurotiomycetes</taxon>
        <taxon>Eurotiomycetidae</taxon>
        <taxon>Eurotiales</taxon>
        <taxon>Aspergillaceae</taxon>
        <taxon>Penicillium</taxon>
    </lineage>
</organism>
<dbReference type="AlphaFoldDB" id="A0A9W9UUI4"/>
<keyword evidence="2" id="KW-1185">Reference proteome</keyword>
<dbReference type="EMBL" id="JAPZBS010000010">
    <property type="protein sequence ID" value="KAJ5355241.1"/>
    <property type="molecule type" value="Genomic_DNA"/>
</dbReference>
<comment type="caution">
    <text evidence="1">The sequence shown here is derived from an EMBL/GenBank/DDBJ whole genome shotgun (WGS) entry which is preliminary data.</text>
</comment>
<sequence length="106" mass="11518">MASAPSFPSPAPYIHRVNWAAGYARKDALTNFKEGGPTNVQRHHKHHQTGMARINLELSKSASPQTSLIHGRLLSLLRYGGPERVGPAVTLLMNTDALLQGVLPMP</sequence>
<evidence type="ECO:0000313" key="1">
    <source>
        <dbReference type="EMBL" id="KAJ5355241.1"/>
    </source>
</evidence>
<gene>
    <name evidence="1" type="ORF">N7496_012453</name>
</gene>
<protein>
    <submittedName>
        <fullName evidence="1">Uncharacterized protein</fullName>
    </submittedName>
</protein>
<dbReference type="Proteomes" id="UP001147782">
    <property type="component" value="Unassembled WGS sequence"/>
</dbReference>
<dbReference type="GeneID" id="81444545"/>
<proteinExistence type="predicted"/>